<gene>
    <name evidence="2" type="ORF">H9816_00595</name>
</gene>
<dbReference type="EMBL" id="DXCC01000003">
    <property type="protein sequence ID" value="HIZ14403.1"/>
    <property type="molecule type" value="Genomic_DNA"/>
</dbReference>
<comment type="caution">
    <text evidence="2">The sequence shown here is derived from an EMBL/GenBank/DDBJ whole genome shotgun (WGS) entry which is preliminary data.</text>
</comment>
<evidence type="ECO:0000313" key="3">
    <source>
        <dbReference type="Proteomes" id="UP000824014"/>
    </source>
</evidence>
<evidence type="ECO:0000259" key="1">
    <source>
        <dbReference type="Pfam" id="PF03358"/>
    </source>
</evidence>
<sequence length="184" mass="20895">MLCFIFRPQQAAGLTLNTTFINLNVIVINGSPRGQYSTTQHSVLYLQKLFKEDHFTIVEAATRIRSLEKDLSPIIEAVRSADIILFAYPVYTFIVPAQLHRLIELLKESGIDLKGKYAAQITTSKRIYDDLPHRNIGRMLSVKLISWLFNTPSIRRKMSNKPNEGMAIPYCKIIDQLDAAIKTA</sequence>
<dbReference type="Pfam" id="PF03358">
    <property type="entry name" value="FMN_red"/>
    <property type="match status" value="1"/>
</dbReference>
<accession>A0A9D2DCH5</accession>
<dbReference type="GO" id="GO:0016491">
    <property type="term" value="F:oxidoreductase activity"/>
    <property type="evidence" value="ECO:0007669"/>
    <property type="project" value="InterPro"/>
</dbReference>
<dbReference type="InterPro" id="IPR029039">
    <property type="entry name" value="Flavoprotein-like_sf"/>
</dbReference>
<protein>
    <submittedName>
        <fullName evidence="2">NAD(P)H-dependent oxidoreductase</fullName>
    </submittedName>
</protein>
<dbReference type="Gene3D" id="3.40.50.360">
    <property type="match status" value="1"/>
</dbReference>
<dbReference type="InterPro" id="IPR005025">
    <property type="entry name" value="FMN_Rdtase-like_dom"/>
</dbReference>
<reference evidence="2" key="2">
    <citation type="submission" date="2021-04" db="EMBL/GenBank/DDBJ databases">
        <authorList>
            <person name="Gilroy R."/>
        </authorList>
    </citation>
    <scope>NUCLEOTIDE SEQUENCE</scope>
    <source>
        <strain evidence="2">ChiHjej11B10-19426</strain>
    </source>
</reference>
<dbReference type="AlphaFoldDB" id="A0A9D2DCH5"/>
<reference evidence="2" key="1">
    <citation type="journal article" date="2021" name="PeerJ">
        <title>Extensive microbial diversity within the chicken gut microbiome revealed by metagenomics and culture.</title>
        <authorList>
            <person name="Gilroy R."/>
            <person name="Ravi A."/>
            <person name="Getino M."/>
            <person name="Pursley I."/>
            <person name="Horton D.L."/>
            <person name="Alikhan N.F."/>
            <person name="Baker D."/>
            <person name="Gharbi K."/>
            <person name="Hall N."/>
            <person name="Watson M."/>
            <person name="Adriaenssens E.M."/>
            <person name="Foster-Nyarko E."/>
            <person name="Jarju S."/>
            <person name="Secka A."/>
            <person name="Antonio M."/>
            <person name="Oren A."/>
            <person name="Chaudhuri R.R."/>
            <person name="La Ragione R."/>
            <person name="Hildebrand F."/>
            <person name="Pallen M.J."/>
        </authorList>
    </citation>
    <scope>NUCLEOTIDE SEQUENCE</scope>
    <source>
        <strain evidence="2">ChiHjej11B10-19426</strain>
    </source>
</reference>
<proteinExistence type="predicted"/>
<name>A0A9D2DCH5_9BACT</name>
<dbReference type="Proteomes" id="UP000824014">
    <property type="component" value="Unassembled WGS sequence"/>
</dbReference>
<dbReference type="SUPFAM" id="SSF52218">
    <property type="entry name" value="Flavoproteins"/>
    <property type="match status" value="1"/>
</dbReference>
<feature type="domain" description="NADPH-dependent FMN reductase-like" evidence="1">
    <location>
        <begin position="24"/>
        <end position="124"/>
    </location>
</feature>
<organism evidence="2 3">
    <name type="scientific">Candidatus Tidjanibacter faecipullorum</name>
    <dbReference type="NCBI Taxonomy" id="2838766"/>
    <lineage>
        <taxon>Bacteria</taxon>
        <taxon>Pseudomonadati</taxon>
        <taxon>Bacteroidota</taxon>
        <taxon>Bacteroidia</taxon>
        <taxon>Bacteroidales</taxon>
        <taxon>Rikenellaceae</taxon>
        <taxon>Tidjanibacter</taxon>
    </lineage>
</organism>
<evidence type="ECO:0000313" key="2">
    <source>
        <dbReference type="EMBL" id="HIZ14403.1"/>
    </source>
</evidence>